<comment type="similarity">
    <text evidence="1">Belongs to the lunapark family.</text>
</comment>
<evidence type="ECO:0000313" key="6">
    <source>
        <dbReference type="Proteomes" id="UP001479436"/>
    </source>
</evidence>
<keyword evidence="1" id="KW-0479">Metal-binding</keyword>
<accession>A0ABR2VV45</accession>
<feature type="transmembrane region" description="Helical" evidence="1">
    <location>
        <begin position="77"/>
        <end position="95"/>
    </location>
</feature>
<keyword evidence="1" id="KW-0472">Membrane</keyword>
<feature type="domain" description="Lunapark zinc ribbon" evidence="4">
    <location>
        <begin position="249"/>
        <end position="300"/>
    </location>
</feature>
<comment type="subcellular location">
    <subcellularLocation>
        <location evidence="1">Endoplasmic reticulum membrane</location>
        <topology evidence="1">Multi-pass membrane protein</topology>
    </subcellularLocation>
</comment>
<name>A0ABR2VV45_9FUNG</name>
<keyword evidence="2" id="KW-0175">Coiled coil</keyword>
<dbReference type="PANTHER" id="PTHR22166">
    <property type="entry name" value="ENDOPLASMIC RETICULUM JUNCTION FORMATION PROTEIN LUNAPARK"/>
    <property type="match status" value="1"/>
</dbReference>
<feature type="region of interest" description="Disordered" evidence="3">
    <location>
        <begin position="178"/>
        <end position="246"/>
    </location>
</feature>
<evidence type="ECO:0000256" key="2">
    <source>
        <dbReference type="SAM" id="Coils"/>
    </source>
</evidence>
<dbReference type="PANTHER" id="PTHR22166:SF12">
    <property type="entry name" value="ENDOPLASMIC RETICULUM JUNCTION FORMATION PROTEIN LUNAPARK"/>
    <property type="match status" value="1"/>
</dbReference>
<organism evidence="5 6">
    <name type="scientific">Basidiobolus ranarum</name>
    <dbReference type="NCBI Taxonomy" id="34480"/>
    <lineage>
        <taxon>Eukaryota</taxon>
        <taxon>Fungi</taxon>
        <taxon>Fungi incertae sedis</taxon>
        <taxon>Zoopagomycota</taxon>
        <taxon>Entomophthoromycotina</taxon>
        <taxon>Basidiobolomycetes</taxon>
        <taxon>Basidiobolales</taxon>
        <taxon>Basidiobolaceae</taxon>
        <taxon>Basidiobolus</taxon>
    </lineage>
</organism>
<feature type="compositionally biased region" description="Acidic residues" evidence="3">
    <location>
        <begin position="375"/>
        <end position="385"/>
    </location>
</feature>
<comment type="caution">
    <text evidence="5">The sequence shown here is derived from an EMBL/GenBank/DDBJ whole genome shotgun (WGS) entry which is preliminary data.</text>
</comment>
<dbReference type="EMBL" id="JASJQH010007633">
    <property type="protein sequence ID" value="KAK9703475.1"/>
    <property type="molecule type" value="Genomic_DNA"/>
</dbReference>
<dbReference type="InterPro" id="IPR040115">
    <property type="entry name" value="Lnp"/>
</dbReference>
<reference evidence="5 6" key="1">
    <citation type="submission" date="2023-04" db="EMBL/GenBank/DDBJ databases">
        <title>Genome of Basidiobolus ranarum AG-B5.</title>
        <authorList>
            <person name="Stajich J.E."/>
            <person name="Carter-House D."/>
            <person name="Gryganskyi A."/>
        </authorList>
    </citation>
    <scope>NUCLEOTIDE SEQUENCE [LARGE SCALE GENOMIC DNA]</scope>
    <source>
        <strain evidence="5 6">AG-B5</strain>
    </source>
</reference>
<sequence length="439" mass="50062">MGAVFSLFKSRTEDDYEKILADLDDKIQKAEIRLSDVKIRERKFVLIFLIYSLFAYGLYLVTYFVYLRSPYDEFYTWFWKLIPAFLSPLFIYCVSRGVSFWYNRKRVNEETHLENLKTKQRQKVEELKKKTAYYSTKNLLDRYDTPNKLKLGKPLEGLKTPMQNNNLARVQGKLVAPNSAPVNSRNIPAKPQGVRITNTPNPALGPQNPQPELSQLPKMAVVNSQHGPANGITPPQIPSNQSNNQSRNWYDKIVDVIVGEEEPNTKFALICKNCFAHNGLALPNEIDDIQYYCPKCNTFNPSRRPQPQPSQTPKNKTTKPKLQQNRISNKQESAGTMTPTPDEKLTKENEKSLIPENDIVSSSEENVDEAHGSEVEEIENLEEELQLAQVDGSSSDDKHSTASSDEAETPVESVREIILKSNLKETPLRQRNQQSRGKN</sequence>
<gene>
    <name evidence="5" type="ORF">K7432_010706</name>
</gene>
<evidence type="ECO:0000259" key="4">
    <source>
        <dbReference type="Pfam" id="PF10058"/>
    </source>
</evidence>
<proteinExistence type="inferred from homology"/>
<comment type="domain">
    <text evidence="1">The C4-type zinc finger motif is necessary both for its ER three-way tubular junction localization and formation.</text>
</comment>
<comment type="function">
    <text evidence="1">Plays a role in determining ER morphology.</text>
</comment>
<feature type="compositionally biased region" description="Basic and acidic residues" evidence="3">
    <location>
        <begin position="341"/>
        <end position="353"/>
    </location>
</feature>
<evidence type="ECO:0000256" key="1">
    <source>
        <dbReference type="RuleBase" id="RU367073"/>
    </source>
</evidence>
<evidence type="ECO:0000256" key="3">
    <source>
        <dbReference type="SAM" id="MobiDB-lite"/>
    </source>
</evidence>
<dbReference type="Proteomes" id="UP001479436">
    <property type="component" value="Unassembled WGS sequence"/>
</dbReference>
<keyword evidence="1" id="KW-1133">Transmembrane helix</keyword>
<keyword evidence="1" id="KW-0812">Transmembrane</keyword>
<feature type="compositionally biased region" description="Polar residues" evidence="3">
    <location>
        <begin position="312"/>
        <end position="339"/>
    </location>
</feature>
<feature type="compositionally biased region" description="Polar residues" evidence="3">
    <location>
        <begin position="429"/>
        <end position="439"/>
    </location>
</feature>
<keyword evidence="6" id="KW-1185">Reference proteome</keyword>
<feature type="transmembrane region" description="Helical" evidence="1">
    <location>
        <begin position="44"/>
        <end position="65"/>
    </location>
</feature>
<feature type="region of interest" description="Disordered" evidence="3">
    <location>
        <begin position="299"/>
        <end position="439"/>
    </location>
</feature>
<keyword evidence="1" id="KW-0863">Zinc-finger</keyword>
<feature type="compositionally biased region" description="Basic and acidic residues" evidence="3">
    <location>
        <begin position="413"/>
        <end position="428"/>
    </location>
</feature>
<dbReference type="Pfam" id="PF10058">
    <property type="entry name" value="Zn_ribbon_10"/>
    <property type="match status" value="1"/>
</dbReference>
<dbReference type="InterPro" id="IPR019273">
    <property type="entry name" value="Lunapark_Znf"/>
</dbReference>
<keyword evidence="1" id="KW-0862">Zinc</keyword>
<protein>
    <recommendedName>
        <fullName evidence="1">Endoplasmic reticulum junction formation protein lunapark</fullName>
    </recommendedName>
</protein>
<keyword evidence="1" id="KW-0256">Endoplasmic reticulum</keyword>
<evidence type="ECO:0000313" key="5">
    <source>
        <dbReference type="EMBL" id="KAK9703475.1"/>
    </source>
</evidence>
<feature type="coiled-coil region" evidence="2">
    <location>
        <begin position="13"/>
        <end position="40"/>
    </location>
</feature>